<dbReference type="InterPro" id="IPR000073">
    <property type="entry name" value="AB_hydrolase_1"/>
</dbReference>
<dbReference type="SUPFAM" id="SSF53474">
    <property type="entry name" value="alpha/beta-Hydrolases"/>
    <property type="match status" value="1"/>
</dbReference>
<keyword evidence="2" id="KW-0378">Hydrolase</keyword>
<dbReference type="PANTHER" id="PTHR37017">
    <property type="entry name" value="AB HYDROLASE-1 DOMAIN-CONTAINING PROTEIN-RELATED"/>
    <property type="match status" value="1"/>
</dbReference>
<dbReference type="Proteomes" id="UP000521676">
    <property type="component" value="Unassembled WGS sequence"/>
</dbReference>
<reference evidence="3" key="2">
    <citation type="journal article" date="2024" name="Nature">
        <title>Anoxygenic phototroph of the Chloroflexota uses a type I reaction centre.</title>
        <authorList>
            <person name="Tsuji J.M."/>
            <person name="Shaw N.A."/>
            <person name="Nagashima S."/>
            <person name="Venkiteswaran J.J."/>
            <person name="Schiff S.L."/>
            <person name="Watanabe T."/>
            <person name="Fukui M."/>
            <person name="Hanada S."/>
            <person name="Tank M."/>
            <person name="Neufeld J.D."/>
        </authorList>
    </citation>
    <scope>NUCLEOTIDE SEQUENCE</scope>
    <source>
        <strain evidence="3">L227-S17</strain>
    </source>
</reference>
<protein>
    <submittedName>
        <fullName evidence="2">Alpha/beta hydrolase</fullName>
    </submittedName>
</protein>
<dbReference type="PANTHER" id="PTHR37017:SF11">
    <property type="entry name" value="ESTERASE_LIPASE_THIOESTERASE DOMAIN-CONTAINING PROTEIN"/>
    <property type="match status" value="1"/>
</dbReference>
<evidence type="ECO:0000313" key="4">
    <source>
        <dbReference type="Proteomes" id="UP000521676"/>
    </source>
</evidence>
<evidence type="ECO:0000259" key="1">
    <source>
        <dbReference type="Pfam" id="PF12697"/>
    </source>
</evidence>
<gene>
    <name evidence="2" type="ORF">HXX08_02005</name>
    <name evidence="3" type="ORF">OZ401_002321</name>
</gene>
<name>A0A8T7LYS4_9CHLR</name>
<dbReference type="InterPro" id="IPR029058">
    <property type="entry name" value="AB_hydrolase_fold"/>
</dbReference>
<dbReference type="Gene3D" id="3.40.50.1820">
    <property type="entry name" value="alpha/beta hydrolase"/>
    <property type="match status" value="1"/>
</dbReference>
<organism evidence="2 4">
    <name type="scientific">Candidatus Chlorohelix allophototropha</name>
    <dbReference type="NCBI Taxonomy" id="3003348"/>
    <lineage>
        <taxon>Bacteria</taxon>
        <taxon>Bacillati</taxon>
        <taxon>Chloroflexota</taxon>
        <taxon>Chloroflexia</taxon>
        <taxon>Candidatus Chloroheliales</taxon>
        <taxon>Candidatus Chloroheliaceae</taxon>
        <taxon>Candidatus Chlorohelix</taxon>
    </lineage>
</organism>
<reference evidence="2 4" key="1">
    <citation type="submission" date="2020-06" db="EMBL/GenBank/DDBJ databases">
        <title>Anoxygenic phototrophic Chloroflexota member uses a Type I reaction center.</title>
        <authorList>
            <person name="Tsuji J.M."/>
            <person name="Shaw N.A."/>
            <person name="Nagashima S."/>
            <person name="Venkiteswaran J."/>
            <person name="Schiff S.L."/>
            <person name="Hanada S."/>
            <person name="Tank M."/>
            <person name="Neufeld J.D."/>
        </authorList>
    </citation>
    <scope>NUCLEOTIDE SEQUENCE [LARGE SCALE GENOMIC DNA]</scope>
    <source>
        <strain evidence="2">L227-S17</strain>
    </source>
</reference>
<proteinExistence type="predicted"/>
<evidence type="ECO:0000313" key="3">
    <source>
        <dbReference type="EMBL" id="WJW66518.1"/>
    </source>
</evidence>
<dbReference type="Pfam" id="PF12697">
    <property type="entry name" value="Abhydrolase_6"/>
    <property type="match status" value="1"/>
</dbReference>
<dbReference type="EMBL" id="JACATZ010000001">
    <property type="protein sequence ID" value="NWJ44629.1"/>
    <property type="molecule type" value="Genomic_DNA"/>
</dbReference>
<evidence type="ECO:0000313" key="2">
    <source>
        <dbReference type="EMBL" id="NWJ44629.1"/>
    </source>
</evidence>
<dbReference type="RefSeq" id="WP_341468406.1">
    <property type="nucleotide sequence ID" value="NZ_CP128399.1"/>
</dbReference>
<dbReference type="GO" id="GO:0016787">
    <property type="term" value="F:hydrolase activity"/>
    <property type="evidence" value="ECO:0007669"/>
    <property type="project" value="UniProtKB-KW"/>
</dbReference>
<dbReference type="InterPro" id="IPR052897">
    <property type="entry name" value="Sec-Metab_Biosynth_Hydrolase"/>
</dbReference>
<evidence type="ECO:0000313" key="5">
    <source>
        <dbReference type="Proteomes" id="UP001431572"/>
    </source>
</evidence>
<dbReference type="EMBL" id="CP128399">
    <property type="protein sequence ID" value="WJW66518.1"/>
    <property type="molecule type" value="Genomic_DNA"/>
</dbReference>
<keyword evidence="5" id="KW-1185">Reference proteome</keyword>
<dbReference type="AlphaFoldDB" id="A0A8T7LYS4"/>
<dbReference type="Proteomes" id="UP001431572">
    <property type="component" value="Chromosome 1"/>
</dbReference>
<feature type="domain" description="AB hydrolase-1" evidence="1">
    <location>
        <begin position="13"/>
        <end position="247"/>
    </location>
</feature>
<sequence length="260" mass="28568">MSNQITDSSNISLILVHDAWHGAWAWKGVIAYLGEREWRGLALDLPGRGNQARSPKPSLQSYAEAVAAFAESAPTKNYILVGYGTAGAIIQLASEMLYKGEGSRLSGLIFAAAYVLQDGESVTDNMPPQMADYFRQLARQHPEQAIDMAAMKDYWLNSVINDDNRYADRILARLAPEPLAPLEDKISLPGFFKNHPPCGYLSLNDDLTLPPGLYHPLMSSRLGAHRLFTVNAGHEAVIIKPREVAEAITFLATALLKDPH</sequence>
<accession>A0A8T7LYS4</accession>